<dbReference type="Gene3D" id="3.60.10.10">
    <property type="entry name" value="Endonuclease/exonuclease/phosphatase"/>
    <property type="match status" value="1"/>
</dbReference>
<dbReference type="EMBL" id="CAUYUJ010006557">
    <property type="protein sequence ID" value="CAK0817769.1"/>
    <property type="molecule type" value="Genomic_DNA"/>
</dbReference>
<evidence type="ECO:0000259" key="2">
    <source>
        <dbReference type="PROSITE" id="PS50879"/>
    </source>
</evidence>
<dbReference type="InterPro" id="IPR012337">
    <property type="entry name" value="RNaseH-like_sf"/>
</dbReference>
<feature type="region of interest" description="Disordered" evidence="1">
    <location>
        <begin position="1379"/>
        <end position="1399"/>
    </location>
</feature>
<accession>A0ABN9RIP0</accession>
<sequence>EGAKIHLFTDGSKNPKKPRDDAWSVVIVGDDNRGFSFQGAIMGKHKSGTDIALKDNVEHEITSTTVEITAIIWAFAWVVHYNPHHITTISTDSLGALQLATRLAFTDRDPKLVRTLCILYDMVSNNIDLQHVHAHDYNPWNEVADAAANHGRLQEVTPPQPEWASVMDGASQRDWEFLIDADPNTREAYPAFGHGNLTANRVETSAEARHFHNPNESSDKKIIVEINIATFNIQSGRHDDDARCANANCYHTISSSHKGFNYGCELHALATEKDSYWKKLAETTEKHQVNIIFFDANAKTGNITNTAIGDKGFKQNEDPNGHRLHELLLNNHLAAANTFASHGPEHHTWHSGKDPHRIDYVIIPKGYIDSIEECAVLCGIDSDQDPETKDDHYPVKLQLAYHIVSSVTKGVPELDESKLADEGCRKQSSQKLDGVKHPPWDTNLNEHLAIVTEKVTEAAHECFRSNGRAPREPYIARRSFALLRVRRSILKTTRIAEKNGIVNHFGDKRLRHTAKIIAKEALLPDPADVSALADLSDYAKLVVASIIFSTSSLATSVVEPDEANAVHSAQHCFDALLQFLGKSKSTLQKWITTDRDDFLERTADEMGTAIDDHAPRLEALYAKRLPAFGGRKSKKPPTPIIRTNDDGEPLTTKSEIADHALAFYGKVEQAKATDADGVAADYNKRTGHEGPGPKIQNILPKHQLTSQLAAAKRGRRGGPDQLTDDMSRASPEGMARLLHPVLVKTHFESTEPITAKGGDSTYFHKGQGAMELQESYRGILLNNTIGKMHSSFLRSRVKGLLPELLEATQCGARPKMATDFITHTSLAFVSDCQRRSRSCSITFLDLREAFHSVIRELCMQLPTTADELNELIERIGIPDFIRPALKERLQQPAYKNQHIDDGHLCHMIADHHTSNWMTAKSARHYQLPRTSTRPGVPCPDVAFNIHFPIMLRAIDQAAREEEAHGQQIGGHEIEACSKPLFSPTPHERSALRNMSFVDDLTDYTTALAAARLCAAAFQHGLKPRPEKTKAILMHYGAGDKKEKQRVAKEGITYLELDGLSIKVQLVTQQKNLGTIISAGGVMGPEICLRVNRALGAARPLEKQILRRKKLSKKAKVKYVHSFSTSSLTYNRHVWGDLALKDLKHISATYIGPCRVAVALPKTNSPDQHISEAEAIAKTGVPDLITHQSIARLRYLPRLLNHAPAVLLQLLDGQRQRQGTWGRQLKKDFDFLRTHLPKERWPSQTQHDRDITNWARQKPKLFTNAVKAASKAYILHIRDQAQGAKLQKDIQMTSAAHPTEGLDLCDDNNNQKYVCHGCGRTMEPLTEQQITENLAAIAEATNANKKQGRHPTFSDKPAHPCDVTPLPLLETSPVAPKVFARLEPSPTSPPASSPAEPAERQEIVVVTDRPRQAADLQQIMASNGITSTSGLDYAQIATRSDGQTPELTPELRRVQRRTLHGEIAAIYVEFPRRTWYLHDASDVLGSRASKRRTPEAPWGAPQVSETIADDIFAANNVTREVLRMLFMATTTDIPCVAAISAEPIIRQTPEYRYIANLLTIHETPTNHYDLGAMQILDNGARDDLRNCMTTANEGEIDFAIADLLDGNIAARR</sequence>
<evidence type="ECO:0000256" key="1">
    <source>
        <dbReference type="SAM" id="MobiDB-lite"/>
    </source>
</evidence>
<dbReference type="InterPro" id="IPR002156">
    <property type="entry name" value="RNaseH_domain"/>
</dbReference>
<dbReference type="Proteomes" id="UP001189429">
    <property type="component" value="Unassembled WGS sequence"/>
</dbReference>
<reference evidence="3" key="1">
    <citation type="submission" date="2023-10" db="EMBL/GenBank/DDBJ databases">
        <authorList>
            <person name="Chen Y."/>
            <person name="Shah S."/>
            <person name="Dougan E. K."/>
            <person name="Thang M."/>
            <person name="Chan C."/>
        </authorList>
    </citation>
    <scope>NUCLEOTIDE SEQUENCE [LARGE SCALE GENOMIC DNA]</scope>
</reference>
<dbReference type="InterPro" id="IPR036397">
    <property type="entry name" value="RNaseH_sf"/>
</dbReference>
<feature type="region of interest" description="Disordered" evidence="1">
    <location>
        <begin position="631"/>
        <end position="650"/>
    </location>
</feature>
<keyword evidence="4" id="KW-1185">Reference proteome</keyword>
<protein>
    <recommendedName>
        <fullName evidence="2">RNase H type-1 domain-containing protein</fullName>
    </recommendedName>
</protein>
<feature type="non-terminal residue" evidence="3">
    <location>
        <position position="1611"/>
    </location>
</feature>
<evidence type="ECO:0000313" key="4">
    <source>
        <dbReference type="Proteomes" id="UP001189429"/>
    </source>
</evidence>
<proteinExistence type="predicted"/>
<dbReference type="PANTHER" id="PTHR47027">
    <property type="entry name" value="REVERSE TRANSCRIPTASE DOMAIN-CONTAINING PROTEIN"/>
    <property type="match status" value="1"/>
</dbReference>
<evidence type="ECO:0000313" key="3">
    <source>
        <dbReference type="EMBL" id="CAK0817769.1"/>
    </source>
</evidence>
<organism evidence="3 4">
    <name type="scientific">Prorocentrum cordatum</name>
    <dbReference type="NCBI Taxonomy" id="2364126"/>
    <lineage>
        <taxon>Eukaryota</taxon>
        <taxon>Sar</taxon>
        <taxon>Alveolata</taxon>
        <taxon>Dinophyceae</taxon>
        <taxon>Prorocentrales</taxon>
        <taxon>Prorocentraceae</taxon>
        <taxon>Prorocentrum</taxon>
    </lineage>
</organism>
<dbReference type="InterPro" id="IPR036691">
    <property type="entry name" value="Endo/exonu/phosph_ase_sf"/>
</dbReference>
<comment type="caution">
    <text evidence="3">The sequence shown here is derived from an EMBL/GenBank/DDBJ whole genome shotgun (WGS) entry which is preliminary data.</text>
</comment>
<feature type="non-terminal residue" evidence="3">
    <location>
        <position position="1"/>
    </location>
</feature>
<dbReference type="Gene3D" id="3.30.420.10">
    <property type="entry name" value="Ribonuclease H-like superfamily/Ribonuclease H"/>
    <property type="match status" value="1"/>
</dbReference>
<feature type="domain" description="RNase H type-1" evidence="2">
    <location>
        <begin position="1"/>
        <end position="153"/>
    </location>
</feature>
<dbReference type="PANTHER" id="PTHR47027:SF20">
    <property type="entry name" value="REVERSE TRANSCRIPTASE-LIKE PROTEIN WITH RNA-DIRECTED DNA POLYMERASE DOMAIN"/>
    <property type="match status" value="1"/>
</dbReference>
<dbReference type="PROSITE" id="PS50879">
    <property type="entry name" value="RNASE_H_1"/>
    <property type="match status" value="1"/>
</dbReference>
<gene>
    <name evidence="3" type="ORF">PCOR1329_LOCUS20269</name>
</gene>
<dbReference type="SUPFAM" id="SSF53098">
    <property type="entry name" value="Ribonuclease H-like"/>
    <property type="match status" value="1"/>
</dbReference>
<name>A0ABN9RIP0_9DINO</name>